<gene>
    <name evidence="2" type="ORF">GV827_10110</name>
</gene>
<dbReference type="Gene3D" id="1.10.10.1320">
    <property type="entry name" value="Anti-sigma factor, zinc-finger domain"/>
    <property type="match status" value="1"/>
</dbReference>
<dbReference type="Pfam" id="PF12973">
    <property type="entry name" value="Cupin_7"/>
    <property type="match status" value="1"/>
</dbReference>
<accession>A0A6P0CBP2</accession>
<name>A0A6P0CBP2_9RHOB</name>
<dbReference type="SUPFAM" id="SSF51182">
    <property type="entry name" value="RmlC-like cupins"/>
    <property type="match status" value="1"/>
</dbReference>
<feature type="domain" description="ChrR-like cupin" evidence="1">
    <location>
        <begin position="100"/>
        <end position="191"/>
    </location>
</feature>
<dbReference type="InterPro" id="IPR011051">
    <property type="entry name" value="RmlC_Cupin_sf"/>
</dbReference>
<dbReference type="Gene3D" id="2.60.120.10">
    <property type="entry name" value="Jelly Rolls"/>
    <property type="match status" value="1"/>
</dbReference>
<evidence type="ECO:0000313" key="3">
    <source>
        <dbReference type="Proteomes" id="UP000468591"/>
    </source>
</evidence>
<evidence type="ECO:0000313" key="2">
    <source>
        <dbReference type="EMBL" id="NEK22760.1"/>
    </source>
</evidence>
<dbReference type="NCBIfam" id="TIGR02451">
    <property type="entry name" value="anti_sig_ChrR"/>
    <property type="match status" value="1"/>
</dbReference>
<evidence type="ECO:0000259" key="1">
    <source>
        <dbReference type="Pfam" id="PF12973"/>
    </source>
</evidence>
<keyword evidence="3" id="KW-1185">Reference proteome</keyword>
<proteinExistence type="predicted"/>
<dbReference type="CDD" id="cd20301">
    <property type="entry name" value="cupin_ChrR"/>
    <property type="match status" value="1"/>
</dbReference>
<dbReference type="AlphaFoldDB" id="A0A6P0CBP2"/>
<dbReference type="InterPro" id="IPR025979">
    <property type="entry name" value="ChrR-like_cupin_dom"/>
</dbReference>
<sequence length="212" mass="22626">MNIKHHLQDDTLLAYAAGNLPEAFNLIVAAHVSLCDECRAVVESYDSIGGAIIDNTEVADVSADSLAQTLARLDTVTREPRSTPRPGTLPAPVQNYIGGDLDAVRWRPVGMGVKQAILSTSDTASARLLMIPAGVAIPDHSHEGTEMTLVLKGAFQDEDDRFARGDIEVADGSVSHTPVADIGEDCICLAVTEAPLKFKGFLPKVVQKLVRI</sequence>
<comment type="caution">
    <text evidence="2">The sequence shown here is derived from an EMBL/GenBank/DDBJ whole genome shotgun (WGS) entry which is preliminary data.</text>
</comment>
<dbReference type="Proteomes" id="UP000468591">
    <property type="component" value="Unassembled WGS sequence"/>
</dbReference>
<dbReference type="EMBL" id="JAABNT010000005">
    <property type="protein sequence ID" value="NEK22760.1"/>
    <property type="molecule type" value="Genomic_DNA"/>
</dbReference>
<dbReference type="InterPro" id="IPR012807">
    <property type="entry name" value="Anti-sigma_ChrR"/>
</dbReference>
<protein>
    <submittedName>
        <fullName evidence="2">Transcriptional regulator</fullName>
    </submittedName>
</protein>
<dbReference type="InterPro" id="IPR014710">
    <property type="entry name" value="RmlC-like_jellyroll"/>
</dbReference>
<organism evidence="2 3">
    <name type="scientific">Sulfitobacter sediminilitoris</name>
    <dbReference type="NCBI Taxonomy" id="2698830"/>
    <lineage>
        <taxon>Bacteria</taxon>
        <taxon>Pseudomonadati</taxon>
        <taxon>Pseudomonadota</taxon>
        <taxon>Alphaproteobacteria</taxon>
        <taxon>Rhodobacterales</taxon>
        <taxon>Roseobacteraceae</taxon>
        <taxon>Sulfitobacter</taxon>
    </lineage>
</organism>
<reference evidence="2 3" key="1">
    <citation type="submission" date="2020-01" db="EMBL/GenBank/DDBJ databases">
        <title>Sulfitobacter sediminilitoris sp. nov., isolated from a tidal flat.</title>
        <authorList>
            <person name="Park S."/>
            <person name="Yoon J.-H."/>
        </authorList>
    </citation>
    <scope>NUCLEOTIDE SEQUENCE [LARGE SCALE GENOMIC DNA]</scope>
    <source>
        <strain evidence="2 3">JBTF-M27</strain>
    </source>
</reference>
<dbReference type="RefSeq" id="WP_164353687.1">
    <property type="nucleotide sequence ID" value="NZ_JAABNT010000005.1"/>
</dbReference>
<dbReference type="InterPro" id="IPR041916">
    <property type="entry name" value="Anti_sigma_zinc_sf"/>
</dbReference>